<dbReference type="SUPFAM" id="SSF52283">
    <property type="entry name" value="Formate/glycerate dehydrogenase catalytic domain-like"/>
    <property type="match status" value="1"/>
</dbReference>
<dbReference type="SUPFAM" id="SSF51735">
    <property type="entry name" value="NAD(P)-binding Rossmann-fold domains"/>
    <property type="match status" value="1"/>
</dbReference>
<evidence type="ECO:0000259" key="6">
    <source>
        <dbReference type="Pfam" id="PF02826"/>
    </source>
</evidence>
<dbReference type="Pfam" id="PF00389">
    <property type="entry name" value="2-Hacid_dh"/>
    <property type="match status" value="1"/>
</dbReference>
<dbReference type="InterPro" id="IPR036291">
    <property type="entry name" value="NAD(P)-bd_dom_sf"/>
</dbReference>
<evidence type="ECO:0000313" key="7">
    <source>
        <dbReference type="EMBL" id="MBM7841366.1"/>
    </source>
</evidence>
<dbReference type="RefSeq" id="WP_204469424.1">
    <property type="nucleotide sequence ID" value="NZ_JAFBCV010000032.1"/>
</dbReference>
<keyword evidence="3" id="KW-0520">NAD</keyword>
<dbReference type="PANTHER" id="PTHR43333">
    <property type="entry name" value="2-HACID_DH_C DOMAIN-CONTAINING PROTEIN"/>
    <property type="match status" value="1"/>
</dbReference>
<dbReference type="EMBL" id="JAFBCV010000032">
    <property type="protein sequence ID" value="MBM7841366.1"/>
    <property type="molecule type" value="Genomic_DNA"/>
</dbReference>
<accession>A0ABS2T1N1</accession>
<keyword evidence="8" id="KW-1185">Reference proteome</keyword>
<feature type="domain" description="D-isomer specific 2-hydroxyacid dehydrogenase NAD-binding" evidence="6">
    <location>
        <begin position="107"/>
        <end position="280"/>
    </location>
</feature>
<evidence type="ECO:0000256" key="1">
    <source>
        <dbReference type="ARBA" id="ARBA00005854"/>
    </source>
</evidence>
<keyword evidence="2 4" id="KW-0560">Oxidoreductase</keyword>
<gene>
    <name evidence="7" type="ORF">JOC54_004670</name>
</gene>
<evidence type="ECO:0000256" key="4">
    <source>
        <dbReference type="RuleBase" id="RU003719"/>
    </source>
</evidence>
<evidence type="ECO:0000256" key="3">
    <source>
        <dbReference type="ARBA" id="ARBA00023027"/>
    </source>
</evidence>
<sequence length="318" mass="35775">MKTNVVFAVNQTEDRQKQLINEFHDVQFSFFSSMKEAEEKLETADVLLTFGEDIGVSVLNRAKQLKWIHVLSAGVEKMPFSELTKRNILVSNSRGIHAIPMSEHAIWAMLDDVKKASIYKGAQKKKDWVRSIKPNELTDATVVILGTGAIGTMIAERARVFSMKTVGVNTDGRAVAAFDQTYSLSEWKQALQQADYVINVLPQTPQTEELLNEDAFSLIKEGAVFINLGRGKSVVENALLHAVELGKVRHAYLDVFQQEPLPVDSPLWHHEAITITPHISAATAFYMQRALEIFNKNLVVFQQKKTIYTNEVQLNKGY</sequence>
<dbReference type="PANTHER" id="PTHR43333:SF1">
    <property type="entry name" value="D-ISOMER SPECIFIC 2-HYDROXYACID DEHYDROGENASE NAD-BINDING DOMAIN-CONTAINING PROTEIN"/>
    <property type="match status" value="1"/>
</dbReference>
<dbReference type="InterPro" id="IPR006140">
    <property type="entry name" value="D-isomer_DH_NAD-bd"/>
</dbReference>
<proteinExistence type="inferred from homology"/>
<feature type="domain" description="D-isomer specific 2-hydroxyacid dehydrogenase catalytic" evidence="5">
    <location>
        <begin position="13"/>
        <end position="306"/>
    </location>
</feature>
<organism evidence="7 8">
    <name type="scientific">Shouchella xiaoxiensis</name>
    <dbReference type="NCBI Taxonomy" id="766895"/>
    <lineage>
        <taxon>Bacteria</taxon>
        <taxon>Bacillati</taxon>
        <taxon>Bacillota</taxon>
        <taxon>Bacilli</taxon>
        <taxon>Bacillales</taxon>
        <taxon>Bacillaceae</taxon>
        <taxon>Shouchella</taxon>
    </lineage>
</organism>
<evidence type="ECO:0000259" key="5">
    <source>
        <dbReference type="Pfam" id="PF00389"/>
    </source>
</evidence>
<reference evidence="7" key="1">
    <citation type="submission" date="2021-01" db="EMBL/GenBank/DDBJ databases">
        <title>Genomic Encyclopedia of Type Strains, Phase IV (KMG-IV): sequencing the most valuable type-strain genomes for metagenomic binning, comparative biology and taxonomic classification.</title>
        <authorList>
            <person name="Goeker M."/>
        </authorList>
    </citation>
    <scope>NUCLEOTIDE SEQUENCE</scope>
    <source>
        <strain evidence="7">DSM 21943</strain>
    </source>
</reference>
<protein>
    <submittedName>
        <fullName evidence="7">Phosphoglycerate dehydrogenase-like enzyme</fullName>
    </submittedName>
</protein>
<evidence type="ECO:0000313" key="8">
    <source>
        <dbReference type="Proteomes" id="UP001179280"/>
    </source>
</evidence>
<dbReference type="Pfam" id="PF02826">
    <property type="entry name" value="2-Hacid_dh_C"/>
    <property type="match status" value="1"/>
</dbReference>
<dbReference type="InterPro" id="IPR006139">
    <property type="entry name" value="D-isomer_2_OHA_DH_cat_dom"/>
</dbReference>
<name>A0ABS2T1N1_9BACI</name>
<dbReference type="CDD" id="cd05300">
    <property type="entry name" value="2-Hacid_dh_1"/>
    <property type="match status" value="1"/>
</dbReference>
<evidence type="ECO:0000256" key="2">
    <source>
        <dbReference type="ARBA" id="ARBA00023002"/>
    </source>
</evidence>
<comment type="similarity">
    <text evidence="1 4">Belongs to the D-isomer specific 2-hydroxyacid dehydrogenase family.</text>
</comment>
<comment type="caution">
    <text evidence="7">The sequence shown here is derived from an EMBL/GenBank/DDBJ whole genome shotgun (WGS) entry which is preliminary data.</text>
</comment>
<dbReference type="Proteomes" id="UP001179280">
    <property type="component" value="Unassembled WGS sequence"/>
</dbReference>
<dbReference type="Gene3D" id="3.40.50.720">
    <property type="entry name" value="NAD(P)-binding Rossmann-like Domain"/>
    <property type="match status" value="2"/>
</dbReference>